<dbReference type="Proteomes" id="UP001054821">
    <property type="component" value="Chromosome 4"/>
</dbReference>
<dbReference type="Pfam" id="PF13456">
    <property type="entry name" value="RVT_3"/>
    <property type="match status" value="1"/>
</dbReference>
<feature type="domain" description="RNase H type-1" evidence="1">
    <location>
        <begin position="20"/>
        <end position="68"/>
    </location>
</feature>
<dbReference type="PANTHER" id="PTHR48475:SF2">
    <property type="entry name" value="RIBONUCLEASE H"/>
    <property type="match status" value="1"/>
</dbReference>
<comment type="caution">
    <text evidence="2">The sequence shown here is derived from an EMBL/GenBank/DDBJ whole genome shotgun (WGS) entry which is preliminary data.</text>
</comment>
<dbReference type="Gene3D" id="3.30.420.10">
    <property type="entry name" value="Ribonuclease H-like superfamily/Ribonuclease H"/>
    <property type="match status" value="1"/>
</dbReference>
<keyword evidence="3" id="KW-1185">Reference proteome</keyword>
<evidence type="ECO:0000313" key="2">
    <source>
        <dbReference type="EMBL" id="KAI5334489.1"/>
    </source>
</evidence>
<dbReference type="GO" id="GO:0003676">
    <property type="term" value="F:nucleic acid binding"/>
    <property type="evidence" value="ECO:0007669"/>
    <property type="project" value="InterPro"/>
</dbReference>
<proteinExistence type="predicted"/>
<sequence length="111" mass="12488">MVVSRVGIHEAKKGVVYYGVHKVNQDFNAKDTSMMAYLQHAHRLLKSFKAYQISHIPRSENSHADALAWLASALEQGNGCKIHMEFQDKPSTKAPLVCTIDHSPTWMDPIL</sequence>
<dbReference type="InterPro" id="IPR036397">
    <property type="entry name" value="RNaseH_sf"/>
</dbReference>
<dbReference type="AlphaFoldDB" id="A0AAD4W1S1"/>
<dbReference type="PANTHER" id="PTHR48475">
    <property type="entry name" value="RIBONUCLEASE H"/>
    <property type="match status" value="1"/>
</dbReference>
<gene>
    <name evidence="2" type="ORF">L3X38_024622</name>
</gene>
<reference evidence="2 3" key="1">
    <citation type="journal article" date="2022" name="G3 (Bethesda)">
        <title>Whole-genome sequence and methylome profiling of the almond [Prunus dulcis (Mill.) D.A. Webb] cultivar 'Nonpareil'.</title>
        <authorList>
            <person name="D'Amico-Willman K.M."/>
            <person name="Ouma W.Z."/>
            <person name="Meulia T."/>
            <person name="Sideli G.M."/>
            <person name="Gradziel T.M."/>
            <person name="Fresnedo-Ramirez J."/>
        </authorList>
    </citation>
    <scope>NUCLEOTIDE SEQUENCE [LARGE SCALE GENOMIC DNA]</scope>
    <source>
        <strain evidence="2">Clone GOH B32 T37-40</strain>
    </source>
</reference>
<accession>A0AAD4W1S1</accession>
<protein>
    <recommendedName>
        <fullName evidence="1">RNase H type-1 domain-containing protein</fullName>
    </recommendedName>
</protein>
<dbReference type="EMBL" id="JAJFAZ020000004">
    <property type="protein sequence ID" value="KAI5334489.1"/>
    <property type="molecule type" value="Genomic_DNA"/>
</dbReference>
<name>A0AAD4W1S1_PRUDU</name>
<organism evidence="2 3">
    <name type="scientific">Prunus dulcis</name>
    <name type="common">Almond</name>
    <name type="synonym">Amygdalus dulcis</name>
    <dbReference type="NCBI Taxonomy" id="3755"/>
    <lineage>
        <taxon>Eukaryota</taxon>
        <taxon>Viridiplantae</taxon>
        <taxon>Streptophyta</taxon>
        <taxon>Embryophyta</taxon>
        <taxon>Tracheophyta</taxon>
        <taxon>Spermatophyta</taxon>
        <taxon>Magnoliopsida</taxon>
        <taxon>eudicotyledons</taxon>
        <taxon>Gunneridae</taxon>
        <taxon>Pentapetalae</taxon>
        <taxon>rosids</taxon>
        <taxon>fabids</taxon>
        <taxon>Rosales</taxon>
        <taxon>Rosaceae</taxon>
        <taxon>Amygdaloideae</taxon>
        <taxon>Amygdaleae</taxon>
        <taxon>Prunus</taxon>
    </lineage>
</organism>
<evidence type="ECO:0000313" key="3">
    <source>
        <dbReference type="Proteomes" id="UP001054821"/>
    </source>
</evidence>
<evidence type="ECO:0000259" key="1">
    <source>
        <dbReference type="Pfam" id="PF13456"/>
    </source>
</evidence>
<dbReference type="GO" id="GO:0004523">
    <property type="term" value="F:RNA-DNA hybrid ribonuclease activity"/>
    <property type="evidence" value="ECO:0007669"/>
    <property type="project" value="InterPro"/>
</dbReference>
<dbReference type="InterPro" id="IPR002156">
    <property type="entry name" value="RNaseH_domain"/>
</dbReference>